<dbReference type="PANTHER" id="PTHR33217">
    <property type="entry name" value="TRANSPOSASE FOR INSERTION SEQUENCE ELEMENT IS1081"/>
    <property type="match status" value="1"/>
</dbReference>
<reference evidence="7 8" key="1">
    <citation type="submission" date="2020-07" db="EMBL/GenBank/DDBJ databases">
        <title>Genomic Encyclopedia of Type Strains, Phase III (KMG-III): the genomes of soil and plant-associated and newly described type strains.</title>
        <authorList>
            <person name="Whitman W."/>
        </authorList>
    </citation>
    <scope>NUCLEOTIDE SEQUENCE [LARGE SCALE GENOMIC DNA]</scope>
    <source>
        <strain evidence="7 8">DSM 11255</strain>
    </source>
</reference>
<sequence length="408" mass="47572">MAQYNITIDSEILHHLFLNGAKDEGVAKLLESVLNQILQAQAKEQIKADPYERTDERQDYRNGYYPRNLVTRVGTLTLRVPRLREGKFTTDIFRRYQRSEQALLLALMEMVVNGVSTRKIEEITYELCGTEFSKSTISELCKNLDPIVTSWNSRPLREKSYPFIIVDAMVIRIREDGRVRQRGVLIAVGVNEEGYREVLGIMLGDSESEESWSEFFSWLKQRGLHGVDLVVSDHHNGLRRAIRQHFQGATWQRCQTHFMRNILDKTPKALQKEIHAKVRAILEAPDTDTARMLLNQVLDEYRTKAAKAMDILESGFEDAVAVLELPERYRKRLRTTNSLERLNEEIRRRERVIRIFPNRESAIRLIGALLMEQDEKWASSKKYLDMAEYFEWQKEVSKKSGEKVIPIR</sequence>
<keyword evidence="5 6" id="KW-0233">DNA recombination</keyword>
<proteinExistence type="inferred from homology"/>
<dbReference type="PANTHER" id="PTHR33217:SF7">
    <property type="entry name" value="TRANSPOSASE FOR INSERTION SEQUENCE ELEMENT IS1081"/>
    <property type="match status" value="1"/>
</dbReference>
<evidence type="ECO:0000256" key="4">
    <source>
        <dbReference type="ARBA" id="ARBA00023125"/>
    </source>
</evidence>
<dbReference type="InterPro" id="IPR001207">
    <property type="entry name" value="Transposase_mutator"/>
</dbReference>
<evidence type="ECO:0000256" key="5">
    <source>
        <dbReference type="ARBA" id="ARBA00023172"/>
    </source>
</evidence>
<dbReference type="NCBIfam" id="NF033543">
    <property type="entry name" value="transpos_IS256"/>
    <property type="match status" value="1"/>
</dbReference>
<comment type="caution">
    <text evidence="7">The sequence shown here is derived from an EMBL/GenBank/DDBJ whole genome shotgun (WGS) entry which is preliminary data.</text>
</comment>
<evidence type="ECO:0000256" key="1">
    <source>
        <dbReference type="ARBA" id="ARBA00002190"/>
    </source>
</evidence>
<keyword evidence="4 6" id="KW-0238">DNA-binding</keyword>
<dbReference type="Proteomes" id="UP000604066">
    <property type="component" value="Unassembled WGS sequence"/>
</dbReference>
<dbReference type="Pfam" id="PF00872">
    <property type="entry name" value="Transposase_mut"/>
    <property type="match status" value="1"/>
</dbReference>
<comment type="similarity">
    <text evidence="2 6">Belongs to the transposase mutator family.</text>
</comment>
<dbReference type="RefSeq" id="WP_028052934.1">
    <property type="nucleotide sequence ID" value="NZ_ATYG01000051.1"/>
</dbReference>
<accession>A0ABX2R838</accession>
<dbReference type="EMBL" id="JACCBS010000001">
    <property type="protein sequence ID" value="NYE56722.1"/>
    <property type="molecule type" value="Genomic_DNA"/>
</dbReference>
<evidence type="ECO:0000256" key="6">
    <source>
        <dbReference type="RuleBase" id="RU365089"/>
    </source>
</evidence>
<evidence type="ECO:0000313" key="7">
    <source>
        <dbReference type="EMBL" id="NYE56722.1"/>
    </source>
</evidence>
<comment type="function">
    <text evidence="1 6">Required for the transposition of the insertion element.</text>
</comment>
<evidence type="ECO:0000313" key="8">
    <source>
        <dbReference type="Proteomes" id="UP000604066"/>
    </source>
</evidence>
<keyword evidence="6" id="KW-0814">Transposable element</keyword>
<name>A0ABX2R838_9THEO</name>
<organism evidence="7 8">
    <name type="scientific">Carboxydothermus ferrireducens DSM 11255</name>
    <dbReference type="NCBI Taxonomy" id="1119529"/>
    <lineage>
        <taxon>Bacteria</taxon>
        <taxon>Bacillati</taxon>
        <taxon>Bacillota</taxon>
        <taxon>Clostridia</taxon>
        <taxon>Thermoanaerobacterales</taxon>
        <taxon>Thermoanaerobacteraceae</taxon>
        <taxon>Carboxydothermus</taxon>
    </lineage>
</organism>
<evidence type="ECO:0000256" key="3">
    <source>
        <dbReference type="ARBA" id="ARBA00022578"/>
    </source>
</evidence>
<gene>
    <name evidence="7" type="ORF">HDG70_000428</name>
</gene>
<evidence type="ECO:0000256" key="2">
    <source>
        <dbReference type="ARBA" id="ARBA00010961"/>
    </source>
</evidence>
<keyword evidence="8" id="KW-1185">Reference proteome</keyword>
<keyword evidence="3 6" id="KW-0815">Transposition</keyword>
<protein>
    <recommendedName>
        <fullName evidence="6">Mutator family transposase</fullName>
    </recommendedName>
</protein>